<keyword evidence="1" id="KW-0472">Membrane</keyword>
<keyword evidence="1" id="KW-1133">Transmembrane helix</keyword>
<dbReference type="EMBL" id="JACBXX010000227">
    <property type="protein sequence ID" value="NYS97403.1"/>
    <property type="molecule type" value="Genomic_DNA"/>
</dbReference>
<gene>
    <name evidence="2" type="ORF">HZY94_09625</name>
</gene>
<organism evidence="2 3">
    <name type="scientific">Streptococcus danieliae</name>
    <dbReference type="NCBI Taxonomy" id="747656"/>
    <lineage>
        <taxon>Bacteria</taxon>
        <taxon>Bacillati</taxon>
        <taxon>Bacillota</taxon>
        <taxon>Bacilli</taxon>
        <taxon>Lactobacillales</taxon>
        <taxon>Streptococcaceae</taxon>
        <taxon>Streptococcus</taxon>
    </lineage>
</organism>
<evidence type="ECO:0008006" key="4">
    <source>
        <dbReference type="Google" id="ProtNLM"/>
    </source>
</evidence>
<protein>
    <recommendedName>
        <fullName evidence="4">DUF4190 domain-containing protein</fullName>
    </recommendedName>
</protein>
<comment type="caution">
    <text evidence="2">The sequence shown here is derived from an EMBL/GenBank/DDBJ whole genome shotgun (WGS) entry which is preliminary data.</text>
</comment>
<evidence type="ECO:0000256" key="1">
    <source>
        <dbReference type="SAM" id="Phobius"/>
    </source>
</evidence>
<dbReference type="Proteomes" id="UP000589521">
    <property type="component" value="Unassembled WGS sequence"/>
</dbReference>
<accession>A0A7Z0M7Y4</accession>
<dbReference type="AlphaFoldDB" id="A0A7Z0M7Y4"/>
<dbReference type="RefSeq" id="WP_179925943.1">
    <property type="nucleotide sequence ID" value="NZ_JACBXX010000227.1"/>
</dbReference>
<evidence type="ECO:0000313" key="2">
    <source>
        <dbReference type="EMBL" id="NYS97403.1"/>
    </source>
</evidence>
<feature type="transmembrane region" description="Helical" evidence="1">
    <location>
        <begin position="58"/>
        <end position="76"/>
    </location>
</feature>
<name>A0A7Z0M7Y4_9STRE</name>
<feature type="transmembrane region" description="Helical" evidence="1">
    <location>
        <begin position="33"/>
        <end position="51"/>
    </location>
</feature>
<keyword evidence="1" id="KW-0812">Transmembrane</keyword>
<reference evidence="2 3" key="1">
    <citation type="submission" date="2020-07" db="EMBL/GenBank/DDBJ databases">
        <title>MOT database genomes.</title>
        <authorList>
            <person name="Joseph S."/>
            <person name="Aduse-Opoku J."/>
            <person name="Hashim A."/>
            <person name="Wade W."/>
            <person name="Curtis M."/>
        </authorList>
    </citation>
    <scope>NUCLEOTIDE SEQUENCE [LARGE SCALE GENOMIC DNA]</scope>
    <source>
        <strain evidence="2 3">STR</strain>
    </source>
</reference>
<evidence type="ECO:0000313" key="3">
    <source>
        <dbReference type="Proteomes" id="UP000589521"/>
    </source>
</evidence>
<feature type="transmembrane region" description="Helical" evidence="1">
    <location>
        <begin position="9"/>
        <end position="27"/>
    </location>
</feature>
<proteinExistence type="predicted"/>
<sequence>MEKNSETQALGIVALTLAVIALLGSWIPLLNYIAFLFGVLALILGLIAFWIHRKGKKAPGIIASALAALAIGIFALTQASYARSLDEIFYESEYGYETDYDYEEETLPESEFPWTQKDFDNLVLGDETTGAGGANLKDILAKFGDPSSTIKGSAETQSQKFETQKLWYIDEAVDSDRSVMLLFVKQDNGDWLLISKAAEELDENPKNSDEETVT</sequence>